<comment type="catalytic activity">
    <reaction evidence="5">
        <text>L-threonyl-[protein] + ATP = O-phospho-L-threonyl-[protein] + ADP + H(+)</text>
        <dbReference type="Rhea" id="RHEA:46608"/>
        <dbReference type="Rhea" id="RHEA-COMP:11060"/>
        <dbReference type="Rhea" id="RHEA-COMP:11605"/>
        <dbReference type="ChEBI" id="CHEBI:15378"/>
        <dbReference type="ChEBI" id="CHEBI:30013"/>
        <dbReference type="ChEBI" id="CHEBI:30616"/>
        <dbReference type="ChEBI" id="CHEBI:61977"/>
        <dbReference type="ChEBI" id="CHEBI:456216"/>
        <dbReference type="EC" id="2.7.11.22"/>
    </reaction>
</comment>
<dbReference type="PANTHER" id="PTHR24056">
    <property type="entry name" value="CELL DIVISION PROTEIN KINASE"/>
    <property type="match status" value="1"/>
</dbReference>
<dbReference type="PROSITE" id="PS50011">
    <property type="entry name" value="PROTEIN_KINASE_DOM"/>
    <property type="match status" value="1"/>
</dbReference>
<reference evidence="9" key="1">
    <citation type="journal article" date="2017" name="Genome Biol.">
        <title>Comparative genomics reveals high biological diversity and specific adaptations in the industrially and medically important fungal genus Aspergillus.</title>
        <authorList>
            <person name="de Vries R.P."/>
            <person name="Riley R."/>
            <person name="Wiebenga A."/>
            <person name="Aguilar-Osorio G."/>
            <person name="Amillis S."/>
            <person name="Uchima C.A."/>
            <person name="Anderluh G."/>
            <person name="Asadollahi M."/>
            <person name="Askin M."/>
            <person name="Barry K."/>
            <person name="Battaglia E."/>
            <person name="Bayram O."/>
            <person name="Benocci T."/>
            <person name="Braus-Stromeyer S.A."/>
            <person name="Caldana C."/>
            <person name="Canovas D."/>
            <person name="Cerqueira G.C."/>
            <person name="Chen F."/>
            <person name="Chen W."/>
            <person name="Choi C."/>
            <person name="Clum A."/>
            <person name="Dos Santos R.A."/>
            <person name="Damasio A.R."/>
            <person name="Diallinas G."/>
            <person name="Emri T."/>
            <person name="Fekete E."/>
            <person name="Flipphi M."/>
            <person name="Freyberg S."/>
            <person name="Gallo A."/>
            <person name="Gournas C."/>
            <person name="Habgood R."/>
            <person name="Hainaut M."/>
            <person name="Harispe M.L."/>
            <person name="Henrissat B."/>
            <person name="Hilden K.S."/>
            <person name="Hope R."/>
            <person name="Hossain A."/>
            <person name="Karabika E."/>
            <person name="Karaffa L."/>
            <person name="Karanyi Z."/>
            <person name="Krasevec N."/>
            <person name="Kuo A."/>
            <person name="Kusch H."/>
            <person name="LaButti K."/>
            <person name="Lagendijk E.L."/>
            <person name="Lapidus A."/>
            <person name="Levasseur A."/>
            <person name="Lindquist E."/>
            <person name="Lipzen A."/>
            <person name="Logrieco A.F."/>
            <person name="MacCabe A."/>
            <person name="Maekelae M.R."/>
            <person name="Malavazi I."/>
            <person name="Melin P."/>
            <person name="Meyer V."/>
            <person name="Mielnichuk N."/>
            <person name="Miskei M."/>
            <person name="Molnar A.P."/>
            <person name="Mule G."/>
            <person name="Ngan C.Y."/>
            <person name="Orejas M."/>
            <person name="Orosz E."/>
            <person name="Ouedraogo J.P."/>
            <person name="Overkamp K.M."/>
            <person name="Park H.-S."/>
            <person name="Perrone G."/>
            <person name="Piumi F."/>
            <person name="Punt P.J."/>
            <person name="Ram A.F."/>
            <person name="Ramon A."/>
            <person name="Rauscher S."/>
            <person name="Record E."/>
            <person name="Riano-Pachon D.M."/>
            <person name="Robert V."/>
            <person name="Roehrig J."/>
            <person name="Ruller R."/>
            <person name="Salamov A."/>
            <person name="Salih N.S."/>
            <person name="Samson R.A."/>
            <person name="Sandor E."/>
            <person name="Sanguinetti M."/>
            <person name="Schuetze T."/>
            <person name="Sepcic K."/>
            <person name="Shelest E."/>
            <person name="Sherlock G."/>
            <person name="Sophianopoulou V."/>
            <person name="Squina F.M."/>
            <person name="Sun H."/>
            <person name="Susca A."/>
            <person name="Todd R.B."/>
            <person name="Tsang A."/>
            <person name="Unkles S.E."/>
            <person name="van de Wiele N."/>
            <person name="van Rossen-Uffink D."/>
            <person name="Oliveira J.V."/>
            <person name="Vesth T.C."/>
            <person name="Visser J."/>
            <person name="Yu J.-H."/>
            <person name="Zhou M."/>
            <person name="Andersen M.R."/>
            <person name="Archer D.B."/>
            <person name="Baker S.E."/>
            <person name="Benoit I."/>
            <person name="Brakhage A.A."/>
            <person name="Braus G.H."/>
            <person name="Fischer R."/>
            <person name="Frisvad J.C."/>
            <person name="Goldman G.H."/>
            <person name="Houbraken J."/>
            <person name="Oakley B."/>
            <person name="Pocsi I."/>
            <person name="Scazzocchio C."/>
            <person name="Seiboth B."/>
            <person name="vanKuyk P.A."/>
            <person name="Wortman J."/>
            <person name="Dyer P.S."/>
            <person name="Grigoriev I.V."/>
        </authorList>
    </citation>
    <scope>NUCLEOTIDE SEQUENCE [LARGE SCALE GENOMIC DNA]</scope>
    <source>
        <strain evidence="9">CBS 134.48</strain>
    </source>
</reference>
<gene>
    <name evidence="8" type="ORF">ASPTUDRAFT_59227</name>
</gene>
<evidence type="ECO:0000259" key="7">
    <source>
        <dbReference type="PROSITE" id="PS50011"/>
    </source>
</evidence>
<evidence type="ECO:0000256" key="1">
    <source>
        <dbReference type="ARBA" id="ARBA00006485"/>
    </source>
</evidence>
<dbReference type="Gene3D" id="1.10.510.10">
    <property type="entry name" value="Transferase(Phosphotransferase) domain 1"/>
    <property type="match status" value="1"/>
</dbReference>
<organism evidence="8 9">
    <name type="scientific">Aspergillus tubingensis (strain CBS 134.48)</name>
    <dbReference type="NCBI Taxonomy" id="767770"/>
    <lineage>
        <taxon>Eukaryota</taxon>
        <taxon>Fungi</taxon>
        <taxon>Dikarya</taxon>
        <taxon>Ascomycota</taxon>
        <taxon>Pezizomycotina</taxon>
        <taxon>Eurotiomycetes</taxon>
        <taxon>Eurotiomycetidae</taxon>
        <taxon>Eurotiales</taxon>
        <taxon>Aspergillaceae</taxon>
        <taxon>Aspergillus</taxon>
        <taxon>Aspergillus subgen. Circumdati</taxon>
    </lineage>
</organism>
<dbReference type="GO" id="GO:0005634">
    <property type="term" value="C:nucleus"/>
    <property type="evidence" value="ECO:0007669"/>
    <property type="project" value="TreeGrafter"/>
</dbReference>
<dbReference type="Proteomes" id="UP000184304">
    <property type="component" value="Unassembled WGS sequence"/>
</dbReference>
<protein>
    <recommendedName>
        <fullName evidence="2">cyclin-dependent kinase</fullName>
        <ecNumber evidence="2">2.7.11.22</ecNumber>
    </recommendedName>
</protein>
<evidence type="ECO:0000313" key="8">
    <source>
        <dbReference type="EMBL" id="OJI80528.1"/>
    </source>
</evidence>
<dbReference type="SMART" id="SM00220">
    <property type="entry name" value="S_TKc"/>
    <property type="match status" value="1"/>
</dbReference>
<dbReference type="InterPro" id="IPR011009">
    <property type="entry name" value="Kinase-like_dom_sf"/>
</dbReference>
<evidence type="ECO:0000313" key="9">
    <source>
        <dbReference type="Proteomes" id="UP000184304"/>
    </source>
</evidence>
<dbReference type="InterPro" id="IPR000719">
    <property type="entry name" value="Prot_kinase_dom"/>
</dbReference>
<dbReference type="SUPFAM" id="SSF56112">
    <property type="entry name" value="Protein kinase-like (PK-like)"/>
    <property type="match status" value="1"/>
</dbReference>
<dbReference type="OrthoDB" id="5979581at2759"/>
<sequence>MKPSCPRFLRCPWRVTSSGFSNVYRPKFISAALSTAVSAGLICQGERGTRYRLVRPLGTPARGNTSNVWLAIDDSRPDAEYVIKRPPGDNNDSPWSTTALAAFRHELEMQILFAQDSMIRRLVDYVPESEPAGPMLVLEAFTDSLWDARNARPFTTKEIKWIMKGVLLGIFTVHMKGLVYTDLKMENVVLGGFDSSKPNENFRDVIVRLADCGSVSKPSTREITSLTYRSPEVHFGRPWSSSTDVWSWGIILAQLFQAQVDFISPGMYDSIRTGTMTEKRDAIRDQLAVDFDLSSLPFYAEDEQCARILPIPQPETAYMWANTMVEKGISHEDIQFLVEVLHPDPNARLTVREILESGYLDG</sequence>
<dbReference type="Pfam" id="PF00069">
    <property type="entry name" value="Pkinase"/>
    <property type="match status" value="1"/>
</dbReference>
<evidence type="ECO:0000256" key="6">
    <source>
        <dbReference type="ARBA" id="ARBA00048367"/>
    </source>
</evidence>
<dbReference type="GO" id="GO:0004693">
    <property type="term" value="F:cyclin-dependent protein serine/threonine kinase activity"/>
    <property type="evidence" value="ECO:0007669"/>
    <property type="project" value="UniProtKB-EC"/>
</dbReference>
<keyword evidence="3" id="KW-0547">Nucleotide-binding</keyword>
<comment type="similarity">
    <text evidence="1">Belongs to the protein kinase superfamily. CMGC Ser/Thr protein kinase family. CDC2/CDKX subfamily.</text>
</comment>
<keyword evidence="4" id="KW-0067">ATP-binding</keyword>
<dbReference type="PROSITE" id="PS00108">
    <property type="entry name" value="PROTEIN_KINASE_ST"/>
    <property type="match status" value="1"/>
</dbReference>
<evidence type="ECO:0000256" key="2">
    <source>
        <dbReference type="ARBA" id="ARBA00012425"/>
    </source>
</evidence>
<evidence type="ECO:0000256" key="3">
    <source>
        <dbReference type="ARBA" id="ARBA00022741"/>
    </source>
</evidence>
<dbReference type="OMA" id="AADIWSW"/>
<proteinExistence type="inferred from homology"/>
<dbReference type="InterPro" id="IPR050108">
    <property type="entry name" value="CDK"/>
</dbReference>
<keyword evidence="9" id="KW-1185">Reference proteome</keyword>
<dbReference type="VEuPathDB" id="FungiDB:ASPTUDRAFT_59227"/>
<accession>A0A1L9MU24</accession>
<dbReference type="STRING" id="767770.A0A1L9MU24"/>
<feature type="domain" description="Protein kinase" evidence="7">
    <location>
        <begin position="54"/>
        <end position="360"/>
    </location>
</feature>
<name>A0A1L9MU24_ASPTC</name>
<dbReference type="EMBL" id="KV878207">
    <property type="protein sequence ID" value="OJI80528.1"/>
    <property type="molecule type" value="Genomic_DNA"/>
</dbReference>
<dbReference type="AlphaFoldDB" id="A0A1L9MU24"/>
<dbReference type="InterPro" id="IPR008271">
    <property type="entry name" value="Ser/Thr_kinase_AS"/>
</dbReference>
<dbReference type="EC" id="2.7.11.22" evidence="2"/>
<dbReference type="GO" id="GO:0005524">
    <property type="term" value="F:ATP binding"/>
    <property type="evidence" value="ECO:0007669"/>
    <property type="project" value="UniProtKB-KW"/>
</dbReference>
<evidence type="ECO:0000256" key="5">
    <source>
        <dbReference type="ARBA" id="ARBA00047811"/>
    </source>
</evidence>
<dbReference type="Gene3D" id="3.30.200.20">
    <property type="entry name" value="Phosphorylase Kinase, domain 1"/>
    <property type="match status" value="1"/>
</dbReference>
<comment type="catalytic activity">
    <reaction evidence="6">
        <text>L-seryl-[protein] + ATP = O-phospho-L-seryl-[protein] + ADP + H(+)</text>
        <dbReference type="Rhea" id="RHEA:17989"/>
        <dbReference type="Rhea" id="RHEA-COMP:9863"/>
        <dbReference type="Rhea" id="RHEA-COMP:11604"/>
        <dbReference type="ChEBI" id="CHEBI:15378"/>
        <dbReference type="ChEBI" id="CHEBI:29999"/>
        <dbReference type="ChEBI" id="CHEBI:30616"/>
        <dbReference type="ChEBI" id="CHEBI:83421"/>
        <dbReference type="ChEBI" id="CHEBI:456216"/>
        <dbReference type="EC" id="2.7.11.22"/>
    </reaction>
</comment>
<evidence type="ECO:0000256" key="4">
    <source>
        <dbReference type="ARBA" id="ARBA00022840"/>
    </source>
</evidence>